<dbReference type="Proteomes" id="UP000596035">
    <property type="component" value="Chromosome"/>
</dbReference>
<dbReference type="EMBL" id="CP065321">
    <property type="protein sequence ID" value="QQR30639.1"/>
    <property type="molecule type" value="Genomic_DNA"/>
</dbReference>
<dbReference type="InterPro" id="IPR050639">
    <property type="entry name" value="SSR_resolvase"/>
</dbReference>
<dbReference type="InterPro" id="IPR011109">
    <property type="entry name" value="DNA_bind_recombinase_dom"/>
</dbReference>
<dbReference type="EMBL" id="CP021422">
    <property type="protein sequence ID" value="ASB41377.1"/>
    <property type="molecule type" value="Genomic_DNA"/>
</dbReference>
<dbReference type="InterPro" id="IPR036162">
    <property type="entry name" value="Resolvase-like_N_sf"/>
</dbReference>
<dbReference type="PANTHER" id="PTHR30461:SF23">
    <property type="entry name" value="DNA RECOMBINASE-RELATED"/>
    <property type="match status" value="1"/>
</dbReference>
<protein>
    <submittedName>
        <fullName evidence="3">Recombinase family protein</fullName>
    </submittedName>
</protein>
<dbReference type="SUPFAM" id="SSF53041">
    <property type="entry name" value="Resolvase-like"/>
    <property type="match status" value="1"/>
</dbReference>
<reference evidence="4" key="2">
    <citation type="submission" date="2017-05" db="EMBL/GenBank/DDBJ databases">
        <title>Improved OligoMM genomes.</title>
        <authorList>
            <person name="Garzetti D."/>
        </authorList>
    </citation>
    <scope>NUCLEOTIDE SEQUENCE [LARGE SCALE GENOMIC DNA]</scope>
    <source>
        <strain evidence="4">KB18</strain>
    </source>
</reference>
<accession>A0A1Z2XSF5</accession>
<dbReference type="PROSITE" id="PS51737">
    <property type="entry name" value="RECOMBINASE_DNA_BIND"/>
    <property type="match status" value="1"/>
</dbReference>
<organism evidence="3 5">
    <name type="scientific">Acutalibacter muris</name>
    <dbReference type="NCBI Taxonomy" id="1796620"/>
    <lineage>
        <taxon>Bacteria</taxon>
        <taxon>Bacillati</taxon>
        <taxon>Bacillota</taxon>
        <taxon>Clostridia</taxon>
        <taxon>Eubacteriales</taxon>
        <taxon>Acutalibacteraceae</taxon>
        <taxon>Acutalibacter</taxon>
    </lineage>
</organism>
<evidence type="ECO:0000313" key="2">
    <source>
        <dbReference type="EMBL" id="ASB41377.1"/>
    </source>
</evidence>
<dbReference type="Gene3D" id="3.90.1750.20">
    <property type="entry name" value="Putative Large Serine Recombinase, Chain B, Domain 2"/>
    <property type="match status" value="1"/>
</dbReference>
<feature type="domain" description="Recombinase" evidence="1">
    <location>
        <begin position="186"/>
        <end position="330"/>
    </location>
</feature>
<name>A0A1Z2XSF5_9FIRM</name>
<dbReference type="Pfam" id="PF07508">
    <property type="entry name" value="Recombinase"/>
    <property type="match status" value="1"/>
</dbReference>
<reference evidence="2" key="1">
    <citation type="journal article" date="2017" name="Genome Announc.">
        <title>High-Quality Whole-Genome Sequences of the Oligo-Mouse-Microbiota Bacterial Community.</title>
        <authorList>
            <person name="Garzetti D."/>
            <person name="Brugiroux S."/>
            <person name="Bunk B."/>
            <person name="Pukall R."/>
            <person name="McCoy K.D."/>
            <person name="Macpherson A.J."/>
            <person name="Stecher B."/>
        </authorList>
    </citation>
    <scope>NUCLEOTIDE SEQUENCE</scope>
    <source>
        <strain evidence="2">KB18</strain>
    </source>
</reference>
<dbReference type="Pfam" id="PF00239">
    <property type="entry name" value="Resolvase"/>
    <property type="match status" value="1"/>
</dbReference>
<dbReference type="GO" id="GO:0003677">
    <property type="term" value="F:DNA binding"/>
    <property type="evidence" value="ECO:0007669"/>
    <property type="project" value="InterPro"/>
</dbReference>
<keyword evidence="4" id="KW-1185">Reference proteome</keyword>
<sequence>MARTKRKVNPLASGPDEQIVTQKVYKTGAYIRLSVEDSGKPGADTIEAQKELVLGYIDSQTDMQLCGLYCDNGRTGTNFQRPEFDLLMEDIRAGKIDCIVVKDLSRFGRNYKETGNYLERIFPYLDVRFVAVNDSFDTASKGQNEGYIVPLTNILNETYSRDISRKVSTAIKAMELQGHFHGPAAPYGYAKSPENHNKLVINPETAPIVQSIFKMRLEGMGYRRIACALNDNGVLSPGAYLYKMGFSQREIYRDTLWTTWNIKTLLNNEVYLGHLVQGKRTQASYKQARKDRYAPPEEWRVVRDTHEPLVSEEMFAEAQGMAEQSKADYQAMTGKGDELKTPNLFKKIIHCGDCGKAMCRRHVYNRTANGRVYYYSYKCTTHIKMPSACTPKNLKESALLEVVRVQIEQHLTAVARLEEMVLRECAAVSAKKHIDIDRRIQQAQQAQSRSKKLLEGLYQNLAEGVISREEYASMKAHYREQCAGFDRQMAELETERRSLERYGPQNPMFKVCRDYQGAELSEELIHALIAGIDVYDDSRLELKLVYQDEFAEVSRFWKGGGEQ</sequence>
<reference evidence="3 5" key="3">
    <citation type="submission" date="2020-11" db="EMBL/GenBank/DDBJ databases">
        <title>Closed and high quality bacterial genomes of the OMM12 community.</title>
        <authorList>
            <person name="Marbouty M."/>
            <person name="Lamy-Besnier Q."/>
            <person name="Debarbieux L."/>
            <person name="Koszul R."/>
        </authorList>
    </citation>
    <scope>NUCLEOTIDE SEQUENCE [LARGE SCALE GENOMIC DNA]</scope>
    <source>
        <strain evidence="3 5">KB18</strain>
    </source>
</reference>
<gene>
    <name evidence="2" type="ORF">ADH66_12350</name>
    <name evidence="3" type="ORF">I5Q82_02660</name>
</gene>
<dbReference type="InterPro" id="IPR025827">
    <property type="entry name" value="Zn_ribbon_recom_dom"/>
</dbReference>
<dbReference type="SMART" id="SM00857">
    <property type="entry name" value="Resolvase"/>
    <property type="match status" value="1"/>
</dbReference>
<proteinExistence type="predicted"/>
<dbReference type="Gene3D" id="3.40.50.1390">
    <property type="entry name" value="Resolvase, N-terminal catalytic domain"/>
    <property type="match status" value="1"/>
</dbReference>
<evidence type="ECO:0000259" key="1">
    <source>
        <dbReference type="PROSITE" id="PS51737"/>
    </source>
</evidence>
<dbReference type="InterPro" id="IPR006119">
    <property type="entry name" value="Resolv_N"/>
</dbReference>
<evidence type="ECO:0000313" key="3">
    <source>
        <dbReference type="EMBL" id="QQR30639.1"/>
    </source>
</evidence>
<dbReference type="RefSeq" id="WP_066540231.1">
    <property type="nucleotide sequence ID" value="NZ_CP021422.1"/>
</dbReference>
<dbReference type="GO" id="GO:0000150">
    <property type="term" value="F:DNA strand exchange activity"/>
    <property type="evidence" value="ECO:0007669"/>
    <property type="project" value="InterPro"/>
</dbReference>
<evidence type="ECO:0000313" key="5">
    <source>
        <dbReference type="Proteomes" id="UP000596035"/>
    </source>
</evidence>
<dbReference type="InterPro" id="IPR038109">
    <property type="entry name" value="DNA_bind_recomb_sf"/>
</dbReference>
<dbReference type="PANTHER" id="PTHR30461">
    <property type="entry name" value="DNA-INVERTASE FROM LAMBDOID PROPHAGE"/>
    <property type="match status" value="1"/>
</dbReference>
<dbReference type="Pfam" id="PF13408">
    <property type="entry name" value="Zn_ribbon_recom"/>
    <property type="match status" value="1"/>
</dbReference>
<dbReference type="KEGG" id="amur:ADH66_12350"/>
<evidence type="ECO:0000313" key="4">
    <source>
        <dbReference type="Proteomes" id="UP000196710"/>
    </source>
</evidence>
<dbReference type="Proteomes" id="UP000196710">
    <property type="component" value="Chromosome"/>
</dbReference>
<dbReference type="AlphaFoldDB" id="A0A1Z2XSF5"/>